<sequence>MHLTDSTDSLSLASWVVATKDQIAAQFGDEVVVLGFQTGSYYGLGGVGVTIWNLLQEPRTVAEIRDRLCAEYDVAPEQCEQDLLSFLRQLAQKDLIQVLAQPPL</sequence>
<protein>
    <submittedName>
        <fullName evidence="1">Lasso peptide biosynthesis PqqD family chaperone</fullName>
    </submittedName>
</protein>
<dbReference type="NCBIfam" id="NF033536">
    <property type="entry name" value="lasso_PqqD_Bac"/>
    <property type="match status" value="1"/>
</dbReference>
<comment type="caution">
    <text evidence="1">The sequence shown here is derived from an EMBL/GenBank/DDBJ whole genome shotgun (WGS) entry which is preliminary data.</text>
</comment>
<gene>
    <name evidence="1" type="ORF">FKZ61_17595</name>
</gene>
<dbReference type="Pfam" id="PF05402">
    <property type="entry name" value="PqqD"/>
    <property type="match status" value="1"/>
</dbReference>
<dbReference type="EMBL" id="VIGC01000026">
    <property type="protein sequence ID" value="TQE94193.1"/>
    <property type="molecule type" value="Genomic_DNA"/>
</dbReference>
<dbReference type="OrthoDB" id="1495225at2"/>
<organism evidence="1 2">
    <name type="scientific">Litorilinea aerophila</name>
    <dbReference type="NCBI Taxonomy" id="1204385"/>
    <lineage>
        <taxon>Bacteria</taxon>
        <taxon>Bacillati</taxon>
        <taxon>Chloroflexota</taxon>
        <taxon>Caldilineae</taxon>
        <taxon>Caldilineales</taxon>
        <taxon>Caldilineaceae</taxon>
        <taxon>Litorilinea</taxon>
    </lineage>
</organism>
<dbReference type="InParanoid" id="A0A540VDK8"/>
<evidence type="ECO:0000313" key="2">
    <source>
        <dbReference type="Proteomes" id="UP000317371"/>
    </source>
</evidence>
<reference evidence="1 2" key="1">
    <citation type="submission" date="2019-06" db="EMBL/GenBank/DDBJ databases">
        <title>Genome sequence of Litorilinea aerophila BAA-2444.</title>
        <authorList>
            <person name="Maclea K.S."/>
            <person name="Maurais E.G."/>
            <person name="Iannazzi L.C."/>
        </authorList>
    </citation>
    <scope>NUCLEOTIDE SEQUENCE [LARGE SCALE GENOMIC DNA]</scope>
    <source>
        <strain evidence="1 2">ATCC BAA-2444</strain>
    </source>
</reference>
<dbReference type="Proteomes" id="UP000317371">
    <property type="component" value="Unassembled WGS sequence"/>
</dbReference>
<evidence type="ECO:0000313" key="1">
    <source>
        <dbReference type="EMBL" id="TQE94193.1"/>
    </source>
</evidence>
<dbReference type="InterPro" id="IPR008792">
    <property type="entry name" value="PQQD"/>
</dbReference>
<dbReference type="Gene3D" id="1.10.10.1150">
    <property type="entry name" value="Coenzyme PQQ synthesis protein D (PqqD)"/>
    <property type="match status" value="1"/>
</dbReference>
<accession>A0A540VDK8</accession>
<keyword evidence="2" id="KW-1185">Reference proteome</keyword>
<name>A0A540VDK8_9CHLR</name>
<dbReference type="InterPro" id="IPR041881">
    <property type="entry name" value="PqqD_sf"/>
</dbReference>
<proteinExistence type="predicted"/>
<dbReference type="AlphaFoldDB" id="A0A540VDK8"/>